<dbReference type="RefSeq" id="WP_354556906.1">
    <property type="nucleotide sequence ID" value="NZ_JBEPMB010000004.1"/>
</dbReference>
<accession>A0ABV2J283</accession>
<dbReference type="PANTHER" id="PTHR12526">
    <property type="entry name" value="GLYCOSYLTRANSFERASE"/>
    <property type="match status" value="1"/>
</dbReference>
<organism evidence="4 5">
    <name type="scientific">Rhizobium aquaticum</name>
    <dbReference type="NCBI Taxonomy" id="1549636"/>
    <lineage>
        <taxon>Bacteria</taxon>
        <taxon>Pseudomonadati</taxon>
        <taxon>Pseudomonadota</taxon>
        <taxon>Alphaproteobacteria</taxon>
        <taxon>Hyphomicrobiales</taxon>
        <taxon>Rhizobiaceae</taxon>
        <taxon>Rhizobium/Agrobacterium group</taxon>
        <taxon>Rhizobium</taxon>
    </lineage>
</organism>
<dbReference type="CDD" id="cd03801">
    <property type="entry name" value="GT4_PimA-like"/>
    <property type="match status" value="1"/>
</dbReference>
<feature type="region of interest" description="Disordered" evidence="1">
    <location>
        <begin position="378"/>
        <end position="398"/>
    </location>
</feature>
<dbReference type="Proteomes" id="UP001549047">
    <property type="component" value="Unassembled WGS sequence"/>
</dbReference>
<evidence type="ECO:0000256" key="2">
    <source>
        <dbReference type="SAM" id="Phobius"/>
    </source>
</evidence>
<protein>
    <submittedName>
        <fullName evidence="4">Glycosyltransferase involved in cell wall biosynthesis</fullName>
    </submittedName>
</protein>
<keyword evidence="5" id="KW-1185">Reference proteome</keyword>
<evidence type="ECO:0000313" key="4">
    <source>
        <dbReference type="EMBL" id="MET3614396.1"/>
    </source>
</evidence>
<dbReference type="InterPro" id="IPR001296">
    <property type="entry name" value="Glyco_trans_1"/>
</dbReference>
<name>A0ABV2J283_9HYPH</name>
<feature type="domain" description="Glycosyl transferase family 1" evidence="3">
    <location>
        <begin position="192"/>
        <end position="354"/>
    </location>
</feature>
<dbReference type="EMBL" id="JBEPMB010000004">
    <property type="protein sequence ID" value="MET3614396.1"/>
    <property type="molecule type" value="Genomic_DNA"/>
</dbReference>
<evidence type="ECO:0000313" key="5">
    <source>
        <dbReference type="Proteomes" id="UP001549047"/>
    </source>
</evidence>
<keyword evidence="2" id="KW-0472">Membrane</keyword>
<dbReference type="SUPFAM" id="SSF53756">
    <property type="entry name" value="UDP-Glycosyltransferase/glycogen phosphorylase"/>
    <property type="match status" value="1"/>
</dbReference>
<evidence type="ECO:0000256" key="1">
    <source>
        <dbReference type="SAM" id="MobiDB-lite"/>
    </source>
</evidence>
<keyword evidence="2" id="KW-1133">Transmembrane helix</keyword>
<dbReference type="PANTHER" id="PTHR12526:SF627">
    <property type="entry name" value="D-RHAMNOSYLTRANSFERASE WBPZ"/>
    <property type="match status" value="1"/>
</dbReference>
<dbReference type="Pfam" id="PF00534">
    <property type="entry name" value="Glycos_transf_1"/>
    <property type="match status" value="1"/>
</dbReference>
<evidence type="ECO:0000259" key="3">
    <source>
        <dbReference type="Pfam" id="PF00534"/>
    </source>
</evidence>
<dbReference type="Gene3D" id="3.40.50.2000">
    <property type="entry name" value="Glycogen Phosphorylase B"/>
    <property type="match status" value="2"/>
</dbReference>
<feature type="transmembrane region" description="Helical" evidence="2">
    <location>
        <begin position="75"/>
        <end position="93"/>
    </location>
</feature>
<sequence length="398" mass="44287">MTAKTQTPRRILAVHQGYELYGSDRTFISSLQAFRQSFPTAQIKVILPRDGLLLQELQRLGFEVELSRLWIARKANGLLGNLLLALAFPAYLFRAWRMMNAACVTYINTSVVFDYAIAARLTRRPSLLHIHEIPTGFARKVIRTIARLSGATLIFNSEATKLAFEPLGRQPNALILNGVPDTARSSSRDIRDGDRVRILMIGRINDWKGQDLLVEALARLPADIAERTELRLLGSAFENGPAERQLKSQIEALGLTCSIRMEGFVEDPSEAFEWSDFIVVPSRKPEPFGLVAVEAMMHRRAVIGASHGGLMEIIVDGETGLVFKPNDAEALASTIRRAAEDRQSTTEMGTRGRARFEARFSLERYQRQLAKVVETALAKDRPRNKAPAMASGGVESRS</sequence>
<reference evidence="4 5" key="1">
    <citation type="submission" date="2024-06" db="EMBL/GenBank/DDBJ databases">
        <title>Genomic Encyclopedia of Type Strains, Phase IV (KMG-IV): sequencing the most valuable type-strain genomes for metagenomic binning, comparative biology and taxonomic classification.</title>
        <authorList>
            <person name="Goeker M."/>
        </authorList>
    </citation>
    <scope>NUCLEOTIDE SEQUENCE [LARGE SCALE GENOMIC DNA]</scope>
    <source>
        <strain evidence="4 5">DSM 29780</strain>
    </source>
</reference>
<gene>
    <name evidence="4" type="ORF">ABID16_002733</name>
</gene>
<keyword evidence="2" id="KW-0812">Transmembrane</keyword>
<proteinExistence type="predicted"/>
<comment type="caution">
    <text evidence="4">The sequence shown here is derived from an EMBL/GenBank/DDBJ whole genome shotgun (WGS) entry which is preliminary data.</text>
</comment>